<reference evidence="6 7" key="1">
    <citation type="submission" date="2023-04" db="EMBL/GenBank/DDBJ databases">
        <authorList>
            <person name="Hsu D."/>
        </authorList>
    </citation>
    <scope>NUCLEOTIDE SEQUENCE [LARGE SCALE GENOMIC DNA]</scope>
    <source>
        <strain evidence="6 7">MK1</strain>
    </source>
</reference>
<evidence type="ECO:0000313" key="7">
    <source>
        <dbReference type="Proteomes" id="UP001329915"/>
    </source>
</evidence>
<dbReference type="GO" id="GO:0051539">
    <property type="term" value="F:4 iron, 4 sulfur cluster binding"/>
    <property type="evidence" value="ECO:0007669"/>
    <property type="project" value="UniProtKB-KW"/>
</dbReference>
<dbReference type="Pfam" id="PF04324">
    <property type="entry name" value="Fer2_BFD"/>
    <property type="match status" value="1"/>
</dbReference>
<evidence type="ECO:0000256" key="3">
    <source>
        <dbReference type="ARBA" id="ARBA00023004"/>
    </source>
</evidence>
<dbReference type="Proteomes" id="UP001329915">
    <property type="component" value="Chromosome"/>
</dbReference>
<dbReference type="GO" id="GO:0046872">
    <property type="term" value="F:metal ion binding"/>
    <property type="evidence" value="ECO:0007669"/>
    <property type="project" value="UniProtKB-KW"/>
</dbReference>
<evidence type="ECO:0000256" key="1">
    <source>
        <dbReference type="ARBA" id="ARBA00022485"/>
    </source>
</evidence>
<evidence type="ECO:0000256" key="4">
    <source>
        <dbReference type="ARBA" id="ARBA00023014"/>
    </source>
</evidence>
<dbReference type="AlphaFoldDB" id="A0AAU0UMC6"/>
<evidence type="ECO:0000259" key="5">
    <source>
        <dbReference type="PROSITE" id="PS51379"/>
    </source>
</evidence>
<dbReference type="InterPro" id="IPR041854">
    <property type="entry name" value="BFD-like_2Fe2S-bd_dom_sf"/>
</dbReference>
<sequence length="203" mass="22726">MRVVTMLAQVDEQKCNGCSTCKKICPTLAIEIVNKKSVVDGDKCRGCGNCNQRCPEGAVIMVKREEPFTVYVDPQTVSREKIEEICQKARINPEQIICYCTTTRAEEVAAAIIKGADSPEQISLQTGIRTGCKVECIQPILRLLEAAGVTPKRPDGYQWYGRTPTVWEISDAVKEKYSQRGFYFDEDIKLLDEVAKIERKGAK</sequence>
<dbReference type="InterPro" id="IPR017896">
    <property type="entry name" value="4Fe4S_Fe-S-bd"/>
</dbReference>
<organism evidence="6 7">
    <name type="scientific">Metallumcola ferriviriculae</name>
    <dbReference type="NCBI Taxonomy" id="3039180"/>
    <lineage>
        <taxon>Bacteria</taxon>
        <taxon>Bacillati</taxon>
        <taxon>Bacillota</taxon>
        <taxon>Clostridia</taxon>
        <taxon>Neomoorellales</taxon>
        <taxon>Desulfitibacteraceae</taxon>
        <taxon>Metallumcola</taxon>
    </lineage>
</organism>
<dbReference type="Pfam" id="PF13237">
    <property type="entry name" value="Fer4_10"/>
    <property type="match status" value="1"/>
</dbReference>
<accession>A0AAU0UMC6</accession>
<keyword evidence="2" id="KW-0479">Metal-binding</keyword>
<feature type="domain" description="4Fe-4S ferredoxin-type" evidence="5">
    <location>
        <begin position="35"/>
        <end position="64"/>
    </location>
</feature>
<keyword evidence="3" id="KW-0408">Iron</keyword>
<dbReference type="PROSITE" id="PS00198">
    <property type="entry name" value="4FE4S_FER_1"/>
    <property type="match status" value="1"/>
</dbReference>
<dbReference type="EMBL" id="CP121694">
    <property type="protein sequence ID" value="WRO21512.1"/>
    <property type="molecule type" value="Genomic_DNA"/>
</dbReference>
<dbReference type="PANTHER" id="PTHR43687:SF1">
    <property type="entry name" value="FERREDOXIN III"/>
    <property type="match status" value="1"/>
</dbReference>
<keyword evidence="7" id="KW-1185">Reference proteome</keyword>
<keyword evidence="1" id="KW-0004">4Fe-4S</keyword>
<dbReference type="RefSeq" id="WP_366924352.1">
    <property type="nucleotide sequence ID" value="NZ_CP121694.1"/>
</dbReference>
<dbReference type="PANTHER" id="PTHR43687">
    <property type="entry name" value="ADENYLYLSULFATE REDUCTASE, BETA SUBUNIT"/>
    <property type="match status" value="1"/>
</dbReference>
<evidence type="ECO:0000313" key="6">
    <source>
        <dbReference type="EMBL" id="WRO21512.1"/>
    </source>
</evidence>
<dbReference type="Gene3D" id="3.30.70.20">
    <property type="match status" value="1"/>
</dbReference>
<dbReference type="KEGG" id="dbc:MFMK1_001322"/>
<evidence type="ECO:0000256" key="2">
    <source>
        <dbReference type="ARBA" id="ARBA00022723"/>
    </source>
</evidence>
<gene>
    <name evidence="6" type="ORF">MFMK1_001322</name>
</gene>
<name>A0AAU0UMC6_9FIRM</name>
<dbReference type="InterPro" id="IPR007419">
    <property type="entry name" value="BFD-like_2Fe2S-bd_dom"/>
</dbReference>
<protein>
    <submittedName>
        <fullName evidence="6">4Fe-4S binding protein</fullName>
    </submittedName>
</protein>
<dbReference type="Gene3D" id="1.10.10.1100">
    <property type="entry name" value="BFD-like [2Fe-2S]-binding domain"/>
    <property type="match status" value="1"/>
</dbReference>
<keyword evidence="4" id="KW-0411">Iron-sulfur</keyword>
<feature type="domain" description="4Fe-4S ferredoxin-type" evidence="5">
    <location>
        <begin position="6"/>
        <end position="34"/>
    </location>
</feature>
<dbReference type="InterPro" id="IPR050572">
    <property type="entry name" value="Fe-S_Ferredoxin"/>
</dbReference>
<dbReference type="InterPro" id="IPR017900">
    <property type="entry name" value="4Fe4S_Fe_S_CS"/>
</dbReference>
<proteinExistence type="predicted"/>
<dbReference type="SUPFAM" id="SSF54862">
    <property type="entry name" value="4Fe-4S ferredoxins"/>
    <property type="match status" value="1"/>
</dbReference>
<dbReference type="PROSITE" id="PS51379">
    <property type="entry name" value="4FE4S_FER_2"/>
    <property type="match status" value="2"/>
</dbReference>